<evidence type="ECO:0000256" key="1">
    <source>
        <dbReference type="ARBA" id="ARBA00004141"/>
    </source>
</evidence>
<dbReference type="GO" id="GO:0000324">
    <property type="term" value="C:fungal-type vacuole"/>
    <property type="evidence" value="ECO:0007669"/>
    <property type="project" value="TreeGrafter"/>
</dbReference>
<evidence type="ECO:0000313" key="7">
    <source>
        <dbReference type="Proteomes" id="UP000184255"/>
    </source>
</evidence>
<evidence type="ECO:0000256" key="3">
    <source>
        <dbReference type="ARBA" id="ARBA00022989"/>
    </source>
</evidence>
<reference evidence="7" key="1">
    <citation type="journal article" date="2016" name="Genome Biol. Evol.">
        <title>Comparative 'omics' of the Fusarium fujikuroi species complex highlights differences in genetic potential and metabolite synthesis.</title>
        <authorList>
            <person name="Niehaus E.-M."/>
            <person name="Muensterkoetter M."/>
            <person name="Proctor R.H."/>
            <person name="Brown D.W."/>
            <person name="Sharon A."/>
            <person name="Idan Y."/>
            <person name="Oren-Young L."/>
            <person name="Sieber C.M."/>
            <person name="Novak O."/>
            <person name="Pencik A."/>
            <person name="Tarkowska D."/>
            <person name="Hromadova K."/>
            <person name="Freeman S."/>
            <person name="Maymon M."/>
            <person name="Elazar M."/>
            <person name="Youssef S.A."/>
            <person name="El-Shabrawy E.S.M."/>
            <person name="Shalaby A.B.A."/>
            <person name="Houterman P."/>
            <person name="Brock N.L."/>
            <person name="Burkhardt I."/>
            <person name="Tsavkelova E.A."/>
            <person name="Dickschat J.S."/>
            <person name="Galuszka P."/>
            <person name="Gueldener U."/>
            <person name="Tudzynski B."/>
        </authorList>
    </citation>
    <scope>NUCLEOTIDE SEQUENCE [LARGE SCALE GENOMIC DNA]</scope>
    <source>
        <strain evidence="7">MRC7560</strain>
    </source>
</reference>
<feature type="transmembrane region" description="Helical" evidence="5">
    <location>
        <begin position="169"/>
        <end position="190"/>
    </location>
</feature>
<feature type="transmembrane region" description="Helical" evidence="5">
    <location>
        <begin position="211"/>
        <end position="229"/>
    </location>
</feature>
<dbReference type="EMBL" id="FCQH01000020">
    <property type="protein sequence ID" value="CVL07535.1"/>
    <property type="molecule type" value="Genomic_DNA"/>
</dbReference>
<dbReference type="AlphaFoldDB" id="A0A1L7UHL7"/>
<dbReference type="PANTHER" id="PTHR31465">
    <property type="entry name" value="PROTEIN RTA1-RELATED"/>
    <property type="match status" value="1"/>
</dbReference>
<dbReference type="InterPro" id="IPR007568">
    <property type="entry name" value="RTA1"/>
</dbReference>
<gene>
    <name evidence="6" type="ORF">FMAN_14418</name>
</gene>
<dbReference type="RefSeq" id="XP_041690523.1">
    <property type="nucleotide sequence ID" value="XM_041825109.1"/>
</dbReference>
<dbReference type="PANTHER" id="PTHR31465:SF8">
    <property type="entry name" value="DOMAIN PROTEIN, PUTATIVE (AFU_ORTHOLOGUE AFUA_6G14140)-RELATED"/>
    <property type="match status" value="1"/>
</dbReference>
<comment type="caution">
    <text evidence="6">The sequence shown here is derived from an EMBL/GenBank/DDBJ whole genome shotgun (WGS) entry which is preliminary data.</text>
</comment>
<feature type="transmembrane region" description="Helical" evidence="5">
    <location>
        <begin position="249"/>
        <end position="273"/>
    </location>
</feature>
<feature type="transmembrane region" description="Helical" evidence="5">
    <location>
        <begin position="127"/>
        <end position="149"/>
    </location>
</feature>
<evidence type="ECO:0000256" key="2">
    <source>
        <dbReference type="ARBA" id="ARBA00022692"/>
    </source>
</evidence>
<dbReference type="GeneID" id="65093665"/>
<accession>A0A1L7UHL7</accession>
<keyword evidence="4 5" id="KW-0472">Membrane</keyword>
<comment type="subcellular location">
    <subcellularLocation>
        <location evidence="1">Membrane</location>
        <topology evidence="1">Multi-pass membrane protein</topology>
    </subcellularLocation>
</comment>
<dbReference type="GO" id="GO:0005886">
    <property type="term" value="C:plasma membrane"/>
    <property type="evidence" value="ECO:0007669"/>
    <property type="project" value="TreeGrafter"/>
</dbReference>
<proteinExistence type="predicted"/>
<keyword evidence="7" id="KW-1185">Reference proteome</keyword>
<feature type="transmembrane region" description="Helical" evidence="5">
    <location>
        <begin position="27"/>
        <end position="47"/>
    </location>
</feature>
<feature type="transmembrane region" description="Helical" evidence="5">
    <location>
        <begin position="89"/>
        <end position="107"/>
    </location>
</feature>
<feature type="transmembrane region" description="Helical" evidence="5">
    <location>
        <begin position="54"/>
        <end position="77"/>
    </location>
</feature>
<evidence type="ECO:0000256" key="4">
    <source>
        <dbReference type="ARBA" id="ARBA00023136"/>
    </source>
</evidence>
<keyword evidence="3 5" id="KW-1133">Transmembrane helix</keyword>
<dbReference type="Proteomes" id="UP000184255">
    <property type="component" value="Unassembled WGS sequence"/>
</dbReference>
<evidence type="ECO:0000256" key="5">
    <source>
        <dbReference type="SAM" id="Phobius"/>
    </source>
</evidence>
<dbReference type="VEuPathDB" id="FungiDB:FMAN_14418"/>
<protein>
    <submittedName>
        <fullName evidence="6">Related to RTA1 domain protein</fullName>
    </submittedName>
</protein>
<organism evidence="6 7">
    <name type="scientific">Fusarium mangiferae</name>
    <name type="common">Mango malformation disease fungus</name>
    <dbReference type="NCBI Taxonomy" id="192010"/>
    <lineage>
        <taxon>Eukaryota</taxon>
        <taxon>Fungi</taxon>
        <taxon>Dikarya</taxon>
        <taxon>Ascomycota</taxon>
        <taxon>Pezizomycotina</taxon>
        <taxon>Sordariomycetes</taxon>
        <taxon>Hypocreomycetidae</taxon>
        <taxon>Hypocreales</taxon>
        <taxon>Nectriaceae</taxon>
        <taxon>Fusarium</taxon>
        <taxon>Fusarium fujikuroi species complex</taxon>
    </lineage>
</organism>
<evidence type="ECO:0000313" key="6">
    <source>
        <dbReference type="EMBL" id="CVL07535.1"/>
    </source>
</evidence>
<keyword evidence="2 5" id="KW-0812">Transmembrane</keyword>
<name>A0A1L7UHL7_FUSMA</name>
<dbReference type="Pfam" id="PF04479">
    <property type="entry name" value="RTA1"/>
    <property type="match status" value="1"/>
</dbReference>
<sequence length="300" mass="32826">MSSTAHCTELGPTCPVEATTYGYAPVLGANATLLTVFILCAIIQLVFGTWKRVYSYSFAIFFGCVLEAVGYVGRLMMHQNPWSSSGFRMQIICLIIAPSFIAAGIYLTMKHFIRCNNPEYSFLKPQLYTWIFIGCDIGSILLQAAGGGIAGSAGSENQHLLDIGNNVMIAGIAFQVVTMVICGILASIYAARRWQHRHKPAVGKFYQTTQVFMCAVGFAYLVVLIRCIYRLPEMAGGWGNELMRNEMEFLVLDGLMVALASVALTIVHPAFFLPAMRTTRSEEKAYGLSSFVNSTGAIST</sequence>